<sequence length="356" mass="41012">MPTQYQKDNLEAMLALFLEAQGHPLPEHSQTKSPSAISRFLNINPWSTREMIRVVRSVALQTVFQALASSGKGRKPFLQVIIDLTTLEKRGKFQEFGDLIRVYNGKRGLHLVVVYLVIGKCRIPWNFRVWRGKGTPSPAKLGLKLVKRLPQSLTQHFQTIILADTAFGSVEFLEGVRRLKYHAITGVAISRKLSDGRVLRHLHQQGQQVRLVGLKFPVTVYWYYLKRANGKLEKRFVLSTRPMKASTLKWWGKRRWQIEGWFKIAKHRFGLHRFGQGTLLGMYRWLILSLTAYLIAHWTHLHLQLASPPNWGHAAQTALESIFPHVVVYLLLLDIERLAPLARSFGFDIHISRCKM</sequence>
<dbReference type="Proteomes" id="UP000718564">
    <property type="component" value="Unassembled WGS sequence"/>
</dbReference>
<dbReference type="Pfam" id="PF01609">
    <property type="entry name" value="DDE_Tnp_1"/>
    <property type="match status" value="1"/>
</dbReference>
<feature type="domain" description="Transposase IS4-like" evidence="1">
    <location>
        <begin position="80"/>
        <end position="295"/>
    </location>
</feature>
<accession>A0ABX1PF12</accession>
<dbReference type="SUPFAM" id="SSF53098">
    <property type="entry name" value="Ribonuclease H-like"/>
    <property type="match status" value="1"/>
</dbReference>
<evidence type="ECO:0000313" key="3">
    <source>
        <dbReference type="Proteomes" id="UP000718564"/>
    </source>
</evidence>
<dbReference type="EMBL" id="QMEB01000427">
    <property type="protein sequence ID" value="NMG23095.1"/>
    <property type="molecule type" value="Genomic_DNA"/>
</dbReference>
<name>A0ABX1PF12_9CYAN</name>
<protein>
    <submittedName>
        <fullName evidence="2">IS701 family transposase</fullName>
    </submittedName>
</protein>
<evidence type="ECO:0000259" key="1">
    <source>
        <dbReference type="Pfam" id="PF01609"/>
    </source>
</evidence>
<proteinExistence type="predicted"/>
<gene>
    <name evidence="2" type="ORF">DP116_28305</name>
</gene>
<dbReference type="InterPro" id="IPR012337">
    <property type="entry name" value="RNaseH-like_sf"/>
</dbReference>
<organism evidence="2 3">
    <name type="scientific">Brasilonema bromeliae SPC951</name>
    <dbReference type="NCBI Taxonomy" id="385972"/>
    <lineage>
        <taxon>Bacteria</taxon>
        <taxon>Bacillati</taxon>
        <taxon>Cyanobacteriota</taxon>
        <taxon>Cyanophyceae</taxon>
        <taxon>Nostocales</taxon>
        <taxon>Scytonemataceae</taxon>
        <taxon>Brasilonema</taxon>
        <taxon>Bromeliae group (in: Brasilonema)</taxon>
    </lineage>
</organism>
<comment type="caution">
    <text evidence="2">The sequence shown here is derived from an EMBL/GenBank/DDBJ whole genome shotgun (WGS) entry which is preliminary data.</text>
</comment>
<reference evidence="2 3" key="1">
    <citation type="submission" date="2018-06" db="EMBL/GenBank/DDBJ databases">
        <title>Comparative genomics of Brasilonema spp. strains.</title>
        <authorList>
            <person name="Alvarenga D.O."/>
            <person name="Fiore M.F."/>
            <person name="Varani A.M."/>
        </authorList>
    </citation>
    <scope>NUCLEOTIDE SEQUENCE [LARGE SCALE GENOMIC DNA]</scope>
    <source>
        <strain evidence="2 3">SPC951</strain>
    </source>
</reference>
<keyword evidence="3" id="KW-1185">Reference proteome</keyword>
<evidence type="ECO:0000313" key="2">
    <source>
        <dbReference type="EMBL" id="NMG23095.1"/>
    </source>
</evidence>
<dbReference type="InterPro" id="IPR002559">
    <property type="entry name" value="Transposase_11"/>
</dbReference>